<accession>A7MRA3</accession>
<evidence type="ECO:0000256" key="3">
    <source>
        <dbReference type="ARBA" id="ARBA00022692"/>
    </source>
</evidence>
<evidence type="ECO:0000313" key="9">
    <source>
        <dbReference type="Proteomes" id="UP000000260"/>
    </source>
</evidence>
<evidence type="ECO:0000256" key="7">
    <source>
        <dbReference type="SAM" id="Phobius"/>
    </source>
</evidence>
<feature type="region of interest" description="Disordered" evidence="6">
    <location>
        <begin position="167"/>
        <end position="226"/>
    </location>
</feature>
<dbReference type="Proteomes" id="UP000000260">
    <property type="component" value="Plasmid pESA2"/>
</dbReference>
<keyword evidence="4 7" id="KW-1133">Transmembrane helix</keyword>
<evidence type="ECO:0000313" key="8">
    <source>
        <dbReference type="EMBL" id="ABU79620.1"/>
    </source>
</evidence>
<sequence length="434" mass="47272">MKDEDQTLPPDEHQVAPAQAGDDVAELEREARARREAAMLNEQDDDEKDPVQPAVNKLKKRKRGKMTAFLALVAVALIFLTWGGNWVYRNFLAQPKEEKQEEPAPQTSQTDYRKRNDLGMATDTGQQEQPQQDNSQGSTEGNNTAGTGQAAPAAPLQLDKARFLVRRDGEASSQGQVKTRQQEMAQLSGATGTDATAPAQAQAQAQAQGQGQGQQQDAAAATTGQSPAVVRRIPLNPDLYIPENRSIPCSLDYRFVSDRAGKLRCTITTDIWSASGNTKLIEKGTTATGIYRTGGEDGMKHGQGRAFVIITKLRTKQKPYLDIPMVDTSAAGALGEAGMDGWVDNHFSDRFAGALLVGMIPDVAAWASNSAGQKDRNTDYTENSRQAMADMARTTLENSINIPPTLYKNQGEIINLITGQDIDFSNIYTLRMKE</sequence>
<evidence type="ECO:0008006" key="10">
    <source>
        <dbReference type="Google" id="ProtNLM"/>
    </source>
</evidence>
<feature type="region of interest" description="Disordered" evidence="6">
    <location>
        <begin position="122"/>
        <end position="155"/>
    </location>
</feature>
<feature type="compositionally biased region" description="Polar residues" evidence="6">
    <location>
        <begin position="123"/>
        <end position="141"/>
    </location>
</feature>
<feature type="compositionally biased region" description="Basic and acidic residues" evidence="6">
    <location>
        <begin position="1"/>
        <end position="14"/>
    </location>
</feature>
<feature type="compositionally biased region" description="Polar residues" evidence="6">
    <location>
        <begin position="171"/>
        <end position="185"/>
    </location>
</feature>
<feature type="region of interest" description="Disordered" evidence="6">
    <location>
        <begin position="1"/>
        <end position="60"/>
    </location>
</feature>
<name>A7MRA3_CROS8</name>
<feature type="transmembrane region" description="Helical" evidence="7">
    <location>
        <begin position="67"/>
        <end position="88"/>
    </location>
</feature>
<geneLocation type="plasmid" evidence="8 9">
    <name>pESA2</name>
</geneLocation>
<dbReference type="Pfam" id="PF03743">
    <property type="entry name" value="TrbI"/>
    <property type="match status" value="1"/>
</dbReference>
<comment type="subcellular location">
    <subcellularLocation>
        <location evidence="1">Membrane</location>
        <topology evidence="1">Single-pass membrane protein</topology>
    </subcellularLocation>
</comment>
<dbReference type="RefSeq" id="WP_011998916.1">
    <property type="nucleotide sequence ID" value="NC_009779.1"/>
</dbReference>
<dbReference type="PATRIC" id="fig|290339.8.peg.3952"/>
<dbReference type="InterPro" id="IPR042217">
    <property type="entry name" value="T4SS_VirB10/TrbI"/>
</dbReference>
<evidence type="ECO:0000256" key="5">
    <source>
        <dbReference type="ARBA" id="ARBA00023136"/>
    </source>
</evidence>
<feature type="compositionally biased region" description="Basic and acidic residues" evidence="6">
    <location>
        <begin position="26"/>
        <end position="37"/>
    </location>
</feature>
<keyword evidence="3 7" id="KW-0812">Transmembrane</keyword>
<dbReference type="KEGG" id="esa:ESA_pESA2p06587"/>
<reference evidence="9" key="1">
    <citation type="journal article" date="2010" name="PLoS ONE">
        <title>Genome sequence of Cronobacter sakazakii BAA-894 and comparative genomic hybridization analysis with other Cronobacter species.</title>
        <authorList>
            <person name="Kucerova E."/>
            <person name="Clifton S.W."/>
            <person name="Xia X.Q."/>
            <person name="Long F."/>
            <person name="Porwollik S."/>
            <person name="Fulton L."/>
            <person name="Fronick C."/>
            <person name="Minx P."/>
            <person name="Kyung K."/>
            <person name="Warren W."/>
            <person name="Fulton R."/>
            <person name="Feng D."/>
            <person name="Wollam A."/>
            <person name="Shah N."/>
            <person name="Bhonagiri V."/>
            <person name="Nash W.E."/>
            <person name="Hallsworth-Pepin K."/>
            <person name="Wilson R.K."/>
            <person name="McClelland M."/>
            <person name="Forsythe S.J."/>
        </authorList>
    </citation>
    <scope>NUCLEOTIDE SEQUENCE [LARGE SCALE GENOMIC DNA]</scope>
    <source>
        <strain evidence="9">ATCC BAA-894</strain>
    </source>
</reference>
<proteinExistence type="inferred from homology"/>
<feature type="compositionally biased region" description="Low complexity" evidence="6">
    <location>
        <begin position="189"/>
        <end position="225"/>
    </location>
</feature>
<gene>
    <name evidence="8" type="ordered locus">ESA_pESA2p06587</name>
</gene>
<evidence type="ECO:0000256" key="4">
    <source>
        <dbReference type="ARBA" id="ARBA00022989"/>
    </source>
</evidence>
<keyword evidence="9" id="KW-1185">Reference proteome</keyword>
<dbReference type="InterPro" id="IPR005498">
    <property type="entry name" value="T4SS_VirB10/TraB/TrbI"/>
</dbReference>
<dbReference type="EMBL" id="CP000784">
    <property type="protein sequence ID" value="ABU79620.1"/>
    <property type="molecule type" value="Genomic_DNA"/>
</dbReference>
<evidence type="ECO:0000256" key="6">
    <source>
        <dbReference type="SAM" id="MobiDB-lite"/>
    </source>
</evidence>
<dbReference type="HOGENOM" id="CLU_041899_7_0_6"/>
<dbReference type="NCBIfam" id="NF041422">
    <property type="entry name" value="VirB10_subf"/>
    <property type="match status" value="1"/>
</dbReference>
<organism evidence="8 9">
    <name type="scientific">Cronobacter sakazakii (strain ATCC BAA-894)</name>
    <name type="common">Enterobacter sakazakii</name>
    <dbReference type="NCBI Taxonomy" id="290339"/>
    <lineage>
        <taxon>Bacteria</taxon>
        <taxon>Pseudomonadati</taxon>
        <taxon>Pseudomonadota</taxon>
        <taxon>Gammaproteobacteria</taxon>
        <taxon>Enterobacterales</taxon>
        <taxon>Enterobacteriaceae</taxon>
        <taxon>Cronobacter</taxon>
    </lineage>
</organism>
<dbReference type="GO" id="GO:0016020">
    <property type="term" value="C:membrane"/>
    <property type="evidence" value="ECO:0007669"/>
    <property type="project" value="UniProtKB-SubCell"/>
</dbReference>
<feature type="compositionally biased region" description="Low complexity" evidence="6">
    <location>
        <begin position="142"/>
        <end position="155"/>
    </location>
</feature>
<dbReference type="Gene3D" id="2.40.128.260">
    <property type="entry name" value="Type IV secretion system, VirB10/TraB/TrbI"/>
    <property type="match status" value="2"/>
</dbReference>
<dbReference type="CDD" id="cd16429">
    <property type="entry name" value="VirB10"/>
    <property type="match status" value="1"/>
</dbReference>
<keyword evidence="5 7" id="KW-0472">Membrane</keyword>
<evidence type="ECO:0000256" key="2">
    <source>
        <dbReference type="ARBA" id="ARBA00010265"/>
    </source>
</evidence>
<evidence type="ECO:0000256" key="1">
    <source>
        <dbReference type="ARBA" id="ARBA00004167"/>
    </source>
</evidence>
<dbReference type="AlphaFoldDB" id="A7MRA3"/>
<comment type="similarity">
    <text evidence="2">Belongs to the TrbI/VirB10 family.</text>
</comment>
<protein>
    <recommendedName>
        <fullName evidence="10">TrbI/VirB10 family protein</fullName>
    </recommendedName>
</protein>
<keyword evidence="8" id="KW-0614">Plasmid</keyword>